<dbReference type="PANTHER" id="PTHR10622">
    <property type="entry name" value="HET DOMAIN-CONTAINING PROTEIN"/>
    <property type="match status" value="1"/>
</dbReference>
<dbReference type="EMBL" id="JAQQWK010000005">
    <property type="protein sequence ID" value="KAK8041913.1"/>
    <property type="molecule type" value="Genomic_DNA"/>
</dbReference>
<gene>
    <name evidence="2" type="ORF">PG993_006436</name>
</gene>
<dbReference type="PANTHER" id="PTHR10622:SF12">
    <property type="entry name" value="HET DOMAIN-CONTAINING PROTEIN"/>
    <property type="match status" value="1"/>
</dbReference>
<keyword evidence="3" id="KW-1185">Reference proteome</keyword>
<feature type="domain" description="Heterokaryon incompatibility" evidence="1">
    <location>
        <begin position="22"/>
        <end position="113"/>
    </location>
</feature>
<evidence type="ECO:0000313" key="3">
    <source>
        <dbReference type="Proteomes" id="UP001444661"/>
    </source>
</evidence>
<dbReference type="Pfam" id="PF06985">
    <property type="entry name" value="HET"/>
    <property type="match status" value="1"/>
</dbReference>
<reference evidence="2 3" key="1">
    <citation type="submission" date="2023-01" db="EMBL/GenBank/DDBJ databases">
        <title>Analysis of 21 Apiospora genomes using comparative genomics revels a genus with tremendous synthesis potential of carbohydrate active enzymes and secondary metabolites.</title>
        <authorList>
            <person name="Sorensen T."/>
        </authorList>
    </citation>
    <scope>NUCLEOTIDE SEQUENCE [LARGE SCALE GENOMIC DNA]</scope>
    <source>
        <strain evidence="2 3">CBS 33761</strain>
    </source>
</reference>
<proteinExistence type="predicted"/>
<protein>
    <submittedName>
        <fullName evidence="2">HET-domain-containing protein</fullName>
    </submittedName>
</protein>
<comment type="caution">
    <text evidence="2">The sequence shown here is derived from an EMBL/GenBank/DDBJ whole genome shotgun (WGS) entry which is preliminary data.</text>
</comment>
<name>A0ABR1T865_9PEZI</name>
<dbReference type="InterPro" id="IPR010730">
    <property type="entry name" value="HET"/>
</dbReference>
<dbReference type="Proteomes" id="UP001444661">
    <property type="component" value="Unassembled WGS sequence"/>
</dbReference>
<sequence>MWLIDTSTLKLVFKTDPSEVKYVILSHTWEDEEVFFQEIQNLILARPKKGFSKIDRVCRLAREKHGISYAWVDTCCIDKSSSADLSEAINSMFRYYELSTICFVYLSDLQSDASIGPDPDPKPPPSFSKCRWLTRGWTLQELIAPHNLKFYDESWSLRGSKDGWAGPLAEITGIQPGALSPKRQLDNYSVAARFSWAAKRETTRKEDLAYCMLGIFGVYMPLLYGESENAFLRLQEEISKSTNDISIFAWQAEPGDEQRFRGLFARSPAEFINCARVTREPSVSRYDKEYSITNKGLRFDHVLTALVEGADRSKRNRLSESGRLDRVRNAWIESIAVTSMDLECFSEDPGSSSIGKRNPTLGIYLTKLEGEYVRNWPSLLSAKHAQEQTVIRKDEEQPTIYAFKSLTKQQSNRMETQFYKQVVARLDFPRSWVRMSFRLWESKDTNEASSCFWLLNIDPVLSVDTHHAMECLVVCTLSVDPTTRTRKAKSHVFVRKEGKWEIGRLTLYKHEHQVFREKTALEQFQEYLWQEHDSHHYARHWDGKTHALVNISEPHFSSQDGKFHIEITVLYKKDGHGVGIIDLRSR</sequence>
<evidence type="ECO:0000313" key="2">
    <source>
        <dbReference type="EMBL" id="KAK8041913.1"/>
    </source>
</evidence>
<accession>A0ABR1T865</accession>
<evidence type="ECO:0000259" key="1">
    <source>
        <dbReference type="Pfam" id="PF06985"/>
    </source>
</evidence>
<organism evidence="2 3">
    <name type="scientific">Apiospora rasikravindrae</name>
    <dbReference type="NCBI Taxonomy" id="990691"/>
    <lineage>
        <taxon>Eukaryota</taxon>
        <taxon>Fungi</taxon>
        <taxon>Dikarya</taxon>
        <taxon>Ascomycota</taxon>
        <taxon>Pezizomycotina</taxon>
        <taxon>Sordariomycetes</taxon>
        <taxon>Xylariomycetidae</taxon>
        <taxon>Amphisphaeriales</taxon>
        <taxon>Apiosporaceae</taxon>
        <taxon>Apiospora</taxon>
    </lineage>
</organism>